<dbReference type="CDD" id="cd18686">
    <property type="entry name" value="PIN_VapC-like"/>
    <property type="match status" value="1"/>
</dbReference>
<organism evidence="2">
    <name type="scientific">uncultured bacterium contig00036</name>
    <dbReference type="NCBI Taxonomy" id="1181524"/>
    <lineage>
        <taxon>Bacteria</taxon>
        <taxon>environmental samples</taxon>
    </lineage>
</organism>
<accession>A0A806K0X6</accession>
<proteinExistence type="predicted"/>
<dbReference type="AlphaFoldDB" id="A0A806K0X6"/>
<reference evidence="2" key="1">
    <citation type="submission" date="2012-03" db="EMBL/GenBank/DDBJ databases">
        <title>Functional metagenomics reveals considerable lignocellulase gene clusters in the gut microbiome of a wood-feeding higher termite.</title>
        <authorList>
            <person name="Liu N."/>
        </authorList>
    </citation>
    <scope>NUCLEOTIDE SEQUENCE</scope>
</reference>
<dbReference type="InterPro" id="IPR029060">
    <property type="entry name" value="PIN-like_dom_sf"/>
</dbReference>
<dbReference type="InterPro" id="IPR002716">
    <property type="entry name" value="PIN_dom"/>
</dbReference>
<dbReference type="Pfam" id="PF01850">
    <property type="entry name" value="PIN"/>
    <property type="match status" value="1"/>
</dbReference>
<dbReference type="SUPFAM" id="SSF88723">
    <property type="entry name" value="PIN domain-like"/>
    <property type="match status" value="1"/>
</dbReference>
<protein>
    <submittedName>
        <fullName evidence="2">PIN domain protein</fullName>
    </submittedName>
</protein>
<feature type="domain" description="PIN" evidence="1">
    <location>
        <begin position="3"/>
        <end position="116"/>
    </location>
</feature>
<name>A0A806K0X6_9BACT</name>
<evidence type="ECO:0000259" key="1">
    <source>
        <dbReference type="Pfam" id="PF01850"/>
    </source>
</evidence>
<dbReference type="Gene3D" id="3.40.50.1010">
    <property type="entry name" value="5'-nuclease"/>
    <property type="match status" value="1"/>
</dbReference>
<evidence type="ECO:0000313" key="2">
    <source>
        <dbReference type="EMBL" id="AGS53083.1"/>
    </source>
</evidence>
<sequence>MNVIDSSLWMEYFLGNDIDFSIRSAIVNIDSLIVPTICVYEVYRKMLTEKDSSVAYVLAGIMRKGKIVDITCDIALLAAGLSKQHGLPMADSIIYATAKINNAILWTQDQHFRHLDAVNYFPKFSI</sequence>
<dbReference type="EMBL" id="JQ844221">
    <property type="protein sequence ID" value="AGS53083.1"/>
    <property type="molecule type" value="Genomic_DNA"/>
</dbReference>